<feature type="compositionally biased region" description="Pro residues" evidence="2">
    <location>
        <begin position="8"/>
        <end position="21"/>
    </location>
</feature>
<evidence type="ECO:0000259" key="3">
    <source>
        <dbReference type="Pfam" id="PF24883"/>
    </source>
</evidence>
<dbReference type="Pfam" id="PF24883">
    <property type="entry name" value="NPHP3_N"/>
    <property type="match status" value="1"/>
</dbReference>
<keyword evidence="5" id="KW-1185">Reference proteome</keyword>
<reference evidence="4 5" key="1">
    <citation type="journal article" date="2019" name="Nat. Ecol. Evol.">
        <title>Megaphylogeny resolves global patterns of mushroom evolution.</title>
        <authorList>
            <person name="Varga T."/>
            <person name="Krizsan K."/>
            <person name="Foldi C."/>
            <person name="Dima B."/>
            <person name="Sanchez-Garcia M."/>
            <person name="Sanchez-Ramirez S."/>
            <person name="Szollosi G.J."/>
            <person name="Szarkandi J.G."/>
            <person name="Papp V."/>
            <person name="Albert L."/>
            <person name="Andreopoulos W."/>
            <person name="Angelini C."/>
            <person name="Antonin V."/>
            <person name="Barry K.W."/>
            <person name="Bougher N.L."/>
            <person name="Buchanan P."/>
            <person name="Buyck B."/>
            <person name="Bense V."/>
            <person name="Catcheside P."/>
            <person name="Chovatia M."/>
            <person name="Cooper J."/>
            <person name="Damon W."/>
            <person name="Desjardin D."/>
            <person name="Finy P."/>
            <person name="Geml J."/>
            <person name="Haridas S."/>
            <person name="Hughes K."/>
            <person name="Justo A."/>
            <person name="Karasinski D."/>
            <person name="Kautmanova I."/>
            <person name="Kiss B."/>
            <person name="Kocsube S."/>
            <person name="Kotiranta H."/>
            <person name="LaButti K.M."/>
            <person name="Lechner B.E."/>
            <person name="Liimatainen K."/>
            <person name="Lipzen A."/>
            <person name="Lukacs Z."/>
            <person name="Mihaltcheva S."/>
            <person name="Morgado L.N."/>
            <person name="Niskanen T."/>
            <person name="Noordeloos M.E."/>
            <person name="Ohm R.A."/>
            <person name="Ortiz-Santana B."/>
            <person name="Ovrebo C."/>
            <person name="Racz N."/>
            <person name="Riley R."/>
            <person name="Savchenko A."/>
            <person name="Shiryaev A."/>
            <person name="Soop K."/>
            <person name="Spirin V."/>
            <person name="Szebenyi C."/>
            <person name="Tomsovsky M."/>
            <person name="Tulloss R.E."/>
            <person name="Uehling J."/>
            <person name="Grigoriev I.V."/>
            <person name="Vagvolgyi C."/>
            <person name="Papp T."/>
            <person name="Martin F.M."/>
            <person name="Miettinen O."/>
            <person name="Hibbett D.S."/>
            <person name="Nagy L.G."/>
        </authorList>
    </citation>
    <scope>NUCLEOTIDE SEQUENCE [LARGE SCALE GENOMIC DNA]</scope>
    <source>
        <strain evidence="4 5">CBS 121175</strain>
    </source>
</reference>
<evidence type="ECO:0000313" key="4">
    <source>
        <dbReference type="EMBL" id="TFK19389.1"/>
    </source>
</evidence>
<feature type="compositionally biased region" description="Polar residues" evidence="2">
    <location>
        <begin position="53"/>
        <end position="63"/>
    </location>
</feature>
<gene>
    <name evidence="4" type="ORF">FA15DRAFT_176700</name>
</gene>
<dbReference type="InterPro" id="IPR056884">
    <property type="entry name" value="NPHP3-like_N"/>
</dbReference>
<evidence type="ECO:0000256" key="1">
    <source>
        <dbReference type="ARBA" id="ARBA00022737"/>
    </source>
</evidence>
<dbReference type="InterPro" id="IPR027417">
    <property type="entry name" value="P-loop_NTPase"/>
</dbReference>
<dbReference type="AlphaFoldDB" id="A0A5C3KGR7"/>
<dbReference type="PANTHER" id="PTHR10039">
    <property type="entry name" value="AMELOGENIN"/>
    <property type="match status" value="1"/>
</dbReference>
<protein>
    <recommendedName>
        <fullName evidence="3">Nephrocystin 3-like N-terminal domain-containing protein</fullName>
    </recommendedName>
</protein>
<dbReference type="EMBL" id="ML210343">
    <property type="protein sequence ID" value="TFK19389.1"/>
    <property type="molecule type" value="Genomic_DNA"/>
</dbReference>
<dbReference type="SUPFAM" id="SSF52540">
    <property type="entry name" value="P-loop containing nucleoside triphosphate hydrolases"/>
    <property type="match status" value="1"/>
</dbReference>
<feature type="region of interest" description="Disordered" evidence="2">
    <location>
        <begin position="1"/>
        <end position="22"/>
    </location>
</feature>
<dbReference type="OrthoDB" id="7464126at2759"/>
<name>A0A5C3KGR7_COPMA</name>
<evidence type="ECO:0000313" key="5">
    <source>
        <dbReference type="Proteomes" id="UP000307440"/>
    </source>
</evidence>
<accession>A0A5C3KGR7</accession>
<dbReference type="Gene3D" id="3.40.50.300">
    <property type="entry name" value="P-loop containing nucleotide triphosphate hydrolases"/>
    <property type="match status" value="1"/>
</dbReference>
<proteinExistence type="predicted"/>
<organism evidence="4 5">
    <name type="scientific">Coprinopsis marcescibilis</name>
    <name type="common">Agaric fungus</name>
    <name type="synonym">Psathyrella marcescibilis</name>
    <dbReference type="NCBI Taxonomy" id="230819"/>
    <lineage>
        <taxon>Eukaryota</taxon>
        <taxon>Fungi</taxon>
        <taxon>Dikarya</taxon>
        <taxon>Basidiomycota</taxon>
        <taxon>Agaricomycotina</taxon>
        <taxon>Agaricomycetes</taxon>
        <taxon>Agaricomycetidae</taxon>
        <taxon>Agaricales</taxon>
        <taxon>Agaricineae</taxon>
        <taxon>Psathyrellaceae</taxon>
        <taxon>Coprinopsis</taxon>
    </lineage>
</organism>
<feature type="region of interest" description="Disordered" evidence="2">
    <location>
        <begin position="51"/>
        <end position="70"/>
    </location>
</feature>
<feature type="domain" description="Nephrocystin 3-like N-terminal" evidence="3">
    <location>
        <begin position="109"/>
        <end position="256"/>
    </location>
</feature>
<dbReference type="STRING" id="230819.A0A5C3KGR7"/>
<sequence length="344" mass="37984">MNWLNKPPSLPSPGTVRPPTPLRKAKTCQAKLVRVMPIQVHVPKAVPGAAPWLSNQRNTSPTRTEGVVGAGVTSKDDAQRISSWLSTMDIAAIRTKISTRVSASRIKRTGDRVVRTDGFQEWIKQRGRTLCVTGPSGAGHTVLATAVINYLQHLAKNFNNVSVAYVYCNHSGPSSITEILLSFIKQQLDERPENLLPTVLPLYVLHQQNDTVPSFLELVQVLKQISQTSPTNFYVLDGVPDHDSDAFTNLINALTSLNVNSFLLPQTDRLVPQLHHLVPALLSIEATIEEGDINIMLKELYVRSPDLEAWLANEYGPKHTLAETLQVLLFADFSGLRGRAVRIP</sequence>
<keyword evidence="1" id="KW-0677">Repeat</keyword>
<dbReference type="PANTHER" id="PTHR10039:SF15">
    <property type="entry name" value="NACHT DOMAIN-CONTAINING PROTEIN"/>
    <property type="match status" value="1"/>
</dbReference>
<evidence type="ECO:0000256" key="2">
    <source>
        <dbReference type="SAM" id="MobiDB-lite"/>
    </source>
</evidence>
<dbReference type="Proteomes" id="UP000307440">
    <property type="component" value="Unassembled WGS sequence"/>
</dbReference>